<accession>A0ABN3L0U4</accession>
<dbReference type="Proteomes" id="UP001501358">
    <property type="component" value="Unassembled WGS sequence"/>
</dbReference>
<organism evidence="1 2">
    <name type="scientific">Streptomyces thermolineatus</name>
    <dbReference type="NCBI Taxonomy" id="44033"/>
    <lineage>
        <taxon>Bacteria</taxon>
        <taxon>Bacillati</taxon>
        <taxon>Actinomycetota</taxon>
        <taxon>Actinomycetes</taxon>
        <taxon>Kitasatosporales</taxon>
        <taxon>Streptomycetaceae</taxon>
        <taxon>Streptomyces</taxon>
    </lineage>
</organism>
<evidence type="ECO:0000313" key="2">
    <source>
        <dbReference type="Proteomes" id="UP001501358"/>
    </source>
</evidence>
<protein>
    <recommendedName>
        <fullName evidence="3">Restriction endonuclease</fullName>
    </recommendedName>
</protein>
<evidence type="ECO:0008006" key="3">
    <source>
        <dbReference type="Google" id="ProtNLM"/>
    </source>
</evidence>
<gene>
    <name evidence="1" type="ORF">GCM10010406_09810</name>
</gene>
<reference evidence="1 2" key="1">
    <citation type="journal article" date="2019" name="Int. J. Syst. Evol. Microbiol.">
        <title>The Global Catalogue of Microorganisms (GCM) 10K type strain sequencing project: providing services to taxonomists for standard genome sequencing and annotation.</title>
        <authorList>
            <consortium name="The Broad Institute Genomics Platform"/>
            <consortium name="The Broad Institute Genome Sequencing Center for Infectious Disease"/>
            <person name="Wu L."/>
            <person name="Ma J."/>
        </authorList>
    </citation>
    <scope>NUCLEOTIDE SEQUENCE [LARGE SCALE GENOMIC DNA]</scope>
    <source>
        <strain evidence="1 2">JCM 6307</strain>
    </source>
</reference>
<sequence length="233" mass="25838">MFTEAALLESRSLRSGLSRHVHALDKVKALVLLPDGLHVTTRMVADYFEVSEEVVRQLSSRHRAELHSNGMFTLRGADLQRFKRDILSRYSVQGYPQPRSNLVLFPRRAVLNIAMLLRDSDVARRVRTYLLDTEAGARDAARGTTGNSVCSSLDRHVEEVAVRAATGAVTGVVAEAVERAVAPVVAQLGELNARMARQTEVVCAMSVRLADVGDDLADLRRRAGAPRRDRRRR</sequence>
<keyword evidence="2" id="KW-1185">Reference proteome</keyword>
<evidence type="ECO:0000313" key="1">
    <source>
        <dbReference type="EMBL" id="GAA2475755.1"/>
    </source>
</evidence>
<proteinExistence type="predicted"/>
<dbReference type="EMBL" id="BAAATA010000004">
    <property type="protein sequence ID" value="GAA2475755.1"/>
    <property type="molecule type" value="Genomic_DNA"/>
</dbReference>
<name>A0ABN3L0U4_9ACTN</name>
<comment type="caution">
    <text evidence="1">The sequence shown here is derived from an EMBL/GenBank/DDBJ whole genome shotgun (WGS) entry which is preliminary data.</text>
</comment>
<dbReference type="RefSeq" id="WP_344381871.1">
    <property type="nucleotide sequence ID" value="NZ_BAAATA010000004.1"/>
</dbReference>